<dbReference type="WBParaSite" id="maker-uti_cns_0047240-snap-gene-0.3-mRNA-1">
    <property type="protein sequence ID" value="maker-uti_cns_0047240-snap-gene-0.3-mRNA-1"/>
    <property type="gene ID" value="maker-uti_cns_0047240-snap-gene-0.3"/>
</dbReference>
<evidence type="ECO:0000256" key="1">
    <source>
        <dbReference type="SAM" id="MobiDB-lite"/>
    </source>
</evidence>
<dbReference type="InterPro" id="IPR011989">
    <property type="entry name" value="ARM-like"/>
</dbReference>
<dbReference type="Proteomes" id="UP000095280">
    <property type="component" value="Unplaced"/>
</dbReference>
<dbReference type="SUPFAM" id="SSF48371">
    <property type="entry name" value="ARM repeat"/>
    <property type="match status" value="1"/>
</dbReference>
<proteinExistence type="predicted"/>
<sequence length="698" mass="77287">MEYIQSNNYGKHFLTNFEKYMTSHTPEQATAQPRPLIEYLSWLYEFYGQMGKFKMTEKQLTGYREKAGAKLAEFQGLIDSLCRCAVYLFQQHRDDAFVSQSAEDETKFEHERIYATLILGNFHNYTDCSVSFCVTLSKSEFFFTEMVIPALVGWYDKQDQELAKATVNSLLGLTYNMFFKNNSEIYDVLSRVGVVDSVKPYLKSSDVELQVHALILIAFALDESQADLYLGAKEVMEFLVGHLADSISRPDRRSKGYHTIELAQCVNRLALNDVNKTLLMETDLLPALLRMCSGGREDEVAAGLDILFTLSFLPANRERILAEFGDCLRVLMADQTQRQDGRGRWREARSLQGLDFNLDEQLSNPTAASRGSGDSKPGQSAASHRPQTARQLRRRATSTDPETVPACVLQGEHVMISYQHECKATVARIKEALAKAGIRVWIDYERMGEGSTLSAMADAVECSYAVLMCMSRKYKDSNNCRVEAEYAWRLGKKVVPLLLEQKYKPTGWLGLMLGANLYYDFSGKYSFDVKINELLRVLSEARAASKIVHEPAEAAAAAAASSSVGAAAPVKAASARPVGASRPSSAASLGSTGREHQFPSAYPTLPPISASSTAGGAGSRTPGLRSWSADETQRWAEERSLNLAAAAASAGKLAGEEMHFLCGCKRSAPEAFYRLLDKFFVFESLHDLAAFANALDDL</sequence>
<feature type="region of interest" description="Disordered" evidence="1">
    <location>
        <begin position="578"/>
        <end position="631"/>
    </location>
</feature>
<organism evidence="3 4">
    <name type="scientific">Macrostomum lignano</name>
    <dbReference type="NCBI Taxonomy" id="282301"/>
    <lineage>
        <taxon>Eukaryota</taxon>
        <taxon>Metazoa</taxon>
        <taxon>Spiralia</taxon>
        <taxon>Lophotrochozoa</taxon>
        <taxon>Platyhelminthes</taxon>
        <taxon>Rhabditophora</taxon>
        <taxon>Macrostomorpha</taxon>
        <taxon>Macrostomida</taxon>
        <taxon>Macrostomidae</taxon>
        <taxon>Macrostomum</taxon>
    </lineage>
</organism>
<accession>A0A1I8JF53</accession>
<dbReference type="InterPro" id="IPR000157">
    <property type="entry name" value="TIR_dom"/>
</dbReference>
<dbReference type="PANTHER" id="PTHR46270">
    <property type="entry name" value="ARMADILLO-TYPE FOLD-RELATED"/>
    <property type="match status" value="1"/>
</dbReference>
<evidence type="ECO:0000313" key="3">
    <source>
        <dbReference type="Proteomes" id="UP000095280"/>
    </source>
</evidence>
<evidence type="ECO:0000259" key="2">
    <source>
        <dbReference type="Pfam" id="PF13676"/>
    </source>
</evidence>
<feature type="compositionally biased region" description="Polar residues" evidence="1">
    <location>
        <begin position="377"/>
        <end position="390"/>
    </location>
</feature>
<dbReference type="SUPFAM" id="SSF52200">
    <property type="entry name" value="Toll/Interleukin receptor TIR domain"/>
    <property type="match status" value="1"/>
</dbReference>
<reference evidence="4" key="1">
    <citation type="submission" date="2016-11" db="UniProtKB">
        <authorList>
            <consortium name="WormBaseParasite"/>
        </authorList>
    </citation>
    <scope>IDENTIFICATION</scope>
</reference>
<name>A0A1I8JF53_9PLAT</name>
<dbReference type="PANTHER" id="PTHR46270:SF2">
    <property type="entry name" value="TIR DOMAIN-CONTAINING PROTEIN"/>
    <property type="match status" value="1"/>
</dbReference>
<dbReference type="Gene3D" id="3.40.50.10140">
    <property type="entry name" value="Toll/interleukin-1 receptor homology (TIR) domain"/>
    <property type="match status" value="1"/>
</dbReference>
<dbReference type="InterPro" id="IPR016024">
    <property type="entry name" value="ARM-type_fold"/>
</dbReference>
<protein>
    <submittedName>
        <fullName evidence="4">TIR domain-containing protein</fullName>
    </submittedName>
</protein>
<dbReference type="GO" id="GO:0007165">
    <property type="term" value="P:signal transduction"/>
    <property type="evidence" value="ECO:0007669"/>
    <property type="project" value="InterPro"/>
</dbReference>
<dbReference type="AlphaFoldDB" id="A0A1I8JF53"/>
<evidence type="ECO:0000313" key="4">
    <source>
        <dbReference type="WBParaSite" id="maker-uti_cns_0047240-snap-gene-0.3-mRNA-1"/>
    </source>
</evidence>
<feature type="domain" description="TIR" evidence="2">
    <location>
        <begin position="414"/>
        <end position="534"/>
    </location>
</feature>
<keyword evidence="3" id="KW-1185">Reference proteome</keyword>
<dbReference type="InterPro" id="IPR035897">
    <property type="entry name" value="Toll_tir_struct_dom_sf"/>
</dbReference>
<feature type="region of interest" description="Disordered" evidence="1">
    <location>
        <begin position="362"/>
        <end position="403"/>
    </location>
</feature>
<feature type="compositionally biased region" description="Polar residues" evidence="1">
    <location>
        <begin position="582"/>
        <end position="591"/>
    </location>
</feature>
<dbReference type="Gene3D" id="1.25.10.10">
    <property type="entry name" value="Leucine-rich Repeat Variant"/>
    <property type="match status" value="1"/>
</dbReference>
<dbReference type="Pfam" id="PF13676">
    <property type="entry name" value="TIR_2"/>
    <property type="match status" value="1"/>
</dbReference>